<organism evidence="3 4">
    <name type="scientific">Collybiopsis confluens</name>
    <dbReference type="NCBI Taxonomy" id="2823264"/>
    <lineage>
        <taxon>Eukaryota</taxon>
        <taxon>Fungi</taxon>
        <taxon>Dikarya</taxon>
        <taxon>Basidiomycota</taxon>
        <taxon>Agaricomycotina</taxon>
        <taxon>Agaricomycetes</taxon>
        <taxon>Agaricomycetidae</taxon>
        <taxon>Agaricales</taxon>
        <taxon>Marasmiineae</taxon>
        <taxon>Omphalotaceae</taxon>
        <taxon>Collybiopsis</taxon>
    </lineage>
</organism>
<evidence type="ECO:0000259" key="2">
    <source>
        <dbReference type="SMART" id="SM00903"/>
    </source>
</evidence>
<proteinExistence type="predicted"/>
<sequence>MLATRAACRAAQRAGLSTSASDDVKARLRALLRETAQPVAVVTSLLPSPDKTFHGATLSSFTSIAMDPYPLVAFSLKIPSRMASSLRVAHPQLSSHMVVNILSASQASTAILFSRPDLHPHPFEQVGYYLNDEGIPILEGSLGALSCKLASLPLALDDLALSGRNLDAKSTLETAAEAFTSELFIARVTKVEKLAVDDVEAADSHVMPLLHHRREYVTVHTKNSHLPIPKV</sequence>
<dbReference type="Gene3D" id="2.30.110.10">
    <property type="entry name" value="Electron Transport, Fmn-binding Protein, Chain A"/>
    <property type="match status" value="1"/>
</dbReference>
<feature type="domain" description="Flavin reductase like" evidence="2">
    <location>
        <begin position="32"/>
        <end position="218"/>
    </location>
</feature>
<dbReference type="SMART" id="SM00903">
    <property type="entry name" value="Flavin_Reduct"/>
    <property type="match status" value="1"/>
</dbReference>
<dbReference type="GO" id="GO:0042602">
    <property type="term" value="F:riboflavin reductase (NADPH) activity"/>
    <property type="evidence" value="ECO:0007669"/>
    <property type="project" value="TreeGrafter"/>
</dbReference>
<dbReference type="PANTHER" id="PTHR30466:SF1">
    <property type="entry name" value="FMN REDUCTASE (NADH) RUTF"/>
    <property type="match status" value="1"/>
</dbReference>
<dbReference type="InterPro" id="IPR002563">
    <property type="entry name" value="Flavin_Rdtase-like_dom"/>
</dbReference>
<dbReference type="EMBL" id="JAACJN010000042">
    <property type="protein sequence ID" value="KAF5384639.1"/>
    <property type="molecule type" value="Genomic_DNA"/>
</dbReference>
<keyword evidence="1" id="KW-0560">Oxidoreductase</keyword>
<dbReference type="PANTHER" id="PTHR30466">
    <property type="entry name" value="FLAVIN REDUCTASE"/>
    <property type="match status" value="1"/>
</dbReference>
<dbReference type="SUPFAM" id="SSF50475">
    <property type="entry name" value="FMN-binding split barrel"/>
    <property type="match status" value="1"/>
</dbReference>
<dbReference type="InterPro" id="IPR050268">
    <property type="entry name" value="NADH-dep_flavin_reductase"/>
</dbReference>
<reference evidence="3 4" key="1">
    <citation type="journal article" date="2020" name="ISME J.">
        <title>Uncovering the hidden diversity of litter-decomposition mechanisms in mushroom-forming fungi.</title>
        <authorList>
            <person name="Floudas D."/>
            <person name="Bentzer J."/>
            <person name="Ahren D."/>
            <person name="Johansson T."/>
            <person name="Persson P."/>
            <person name="Tunlid A."/>
        </authorList>
    </citation>
    <scope>NUCLEOTIDE SEQUENCE [LARGE SCALE GENOMIC DNA]</scope>
    <source>
        <strain evidence="3 4">CBS 406.79</strain>
    </source>
</reference>
<dbReference type="AlphaFoldDB" id="A0A8H5M8I0"/>
<accession>A0A8H5M8I0</accession>
<keyword evidence="4" id="KW-1185">Reference proteome</keyword>
<dbReference type="OrthoDB" id="2015405at2759"/>
<comment type="caution">
    <text evidence="3">The sequence shown here is derived from an EMBL/GenBank/DDBJ whole genome shotgun (WGS) entry which is preliminary data.</text>
</comment>
<protein>
    <recommendedName>
        <fullName evidence="2">Flavin reductase like domain-containing protein</fullName>
    </recommendedName>
</protein>
<evidence type="ECO:0000313" key="3">
    <source>
        <dbReference type="EMBL" id="KAF5384639.1"/>
    </source>
</evidence>
<dbReference type="Proteomes" id="UP000518752">
    <property type="component" value="Unassembled WGS sequence"/>
</dbReference>
<dbReference type="GO" id="GO:0010181">
    <property type="term" value="F:FMN binding"/>
    <property type="evidence" value="ECO:0007669"/>
    <property type="project" value="InterPro"/>
</dbReference>
<evidence type="ECO:0000256" key="1">
    <source>
        <dbReference type="ARBA" id="ARBA00023002"/>
    </source>
</evidence>
<evidence type="ECO:0000313" key="4">
    <source>
        <dbReference type="Proteomes" id="UP000518752"/>
    </source>
</evidence>
<dbReference type="InterPro" id="IPR012349">
    <property type="entry name" value="Split_barrel_FMN-bd"/>
</dbReference>
<name>A0A8H5M8I0_9AGAR</name>
<gene>
    <name evidence="3" type="ORF">D9757_007465</name>
</gene>
<dbReference type="Pfam" id="PF01613">
    <property type="entry name" value="Flavin_Reduct"/>
    <property type="match status" value="1"/>
</dbReference>